<proteinExistence type="predicted"/>
<dbReference type="InterPro" id="IPR007452">
    <property type="entry name" value="TamB_C"/>
</dbReference>
<dbReference type="EMBL" id="JBHRYQ010000001">
    <property type="protein sequence ID" value="MFC3811089.1"/>
    <property type="molecule type" value="Genomic_DNA"/>
</dbReference>
<feature type="transmembrane region" description="Helical" evidence="5">
    <location>
        <begin position="12"/>
        <end position="31"/>
    </location>
</feature>
<evidence type="ECO:0000313" key="8">
    <source>
        <dbReference type="Proteomes" id="UP001595616"/>
    </source>
</evidence>
<dbReference type="PANTHER" id="PTHR36985">
    <property type="entry name" value="TRANSLOCATION AND ASSEMBLY MODULE SUBUNIT TAMB"/>
    <property type="match status" value="1"/>
</dbReference>
<evidence type="ECO:0000313" key="7">
    <source>
        <dbReference type="EMBL" id="MFC3811089.1"/>
    </source>
</evidence>
<evidence type="ECO:0000256" key="5">
    <source>
        <dbReference type="SAM" id="Phobius"/>
    </source>
</evidence>
<name>A0ABV7YUP7_9BACT</name>
<evidence type="ECO:0000256" key="4">
    <source>
        <dbReference type="ARBA" id="ARBA00023136"/>
    </source>
</evidence>
<reference evidence="8" key="1">
    <citation type="journal article" date="2019" name="Int. J. Syst. Evol. Microbiol.">
        <title>The Global Catalogue of Microorganisms (GCM) 10K type strain sequencing project: providing services to taxonomists for standard genome sequencing and annotation.</title>
        <authorList>
            <consortium name="The Broad Institute Genomics Platform"/>
            <consortium name="The Broad Institute Genome Sequencing Center for Infectious Disease"/>
            <person name="Wu L."/>
            <person name="Ma J."/>
        </authorList>
    </citation>
    <scope>NUCLEOTIDE SEQUENCE [LARGE SCALE GENOMIC DNA]</scope>
    <source>
        <strain evidence="8">CECT 7956</strain>
    </source>
</reference>
<dbReference type="Pfam" id="PF04357">
    <property type="entry name" value="TamB"/>
    <property type="match status" value="1"/>
</dbReference>
<evidence type="ECO:0000256" key="3">
    <source>
        <dbReference type="ARBA" id="ARBA00022989"/>
    </source>
</evidence>
<accession>A0ABV7YUP7</accession>
<keyword evidence="8" id="KW-1185">Reference proteome</keyword>
<comment type="subcellular location">
    <subcellularLocation>
        <location evidence="1">Membrane</location>
        <topology evidence="1">Single-pass membrane protein</topology>
    </subcellularLocation>
</comment>
<evidence type="ECO:0000259" key="6">
    <source>
        <dbReference type="Pfam" id="PF04357"/>
    </source>
</evidence>
<sequence length="1604" mass="177714">MTEKTKKTTLRILAGLFLGVCLLFLSVYIFLNSLTGQKTLGNWVFSKLSEQIKAPVSGEVSYSIPDWVNIKNLKVLDEQKDTLLFAQKLKVDLDLWKLLDNKIEINQVDLSAAYVNIYDKNNKPNYQFIIDALASEPDTTAAPFTYQLRNIKIQNLKAKYADSQAGHAISANLKDLQTGFDVFDLDKLKFVLKPANVNGLTVNGTIGGSATDTSQVTKVEESSSLDLKFSELDLKNVNWRLAMPALKKNTQGQNLNASLSAKDIDLPKGNFELSKFSINAKSISYQTQSLTNKTPGVFNADDIAVQDFEGTFSKILVSKDNLSLLVDNFTAKEQSGFELQDLSTEVKKVGSQVSVKNFVANTPKSTLSFEAETVLNEKDIANSTFDLNLQKAKLGLDELLFFDKKIFENAYLKNLKGQNILANGKISGSSKKVNLEKVNVLAPQNTNLSLSGSVANFSEPIFDLNIQNFSSSRKDILSIVPKDQLPENINLPNTIALNGTVKGKVEDLNLNLKLRSDFGNAGVVANLKGFTGNKKPAYTGQVSIDNFDFGKTLGDTSLGKTTGHLDFNGSGLALDQINAHLSGELAKVYYQGKTYEQISVDGQLKDQIFKTQLDINDPAAKVSWKGDIDLRNPTLAISGDTKVSFLDLKKMGFVTQDIQIQGDLDLRTLELDPKNPKIDLNGKNINVYVDKKMYALGDLYLKSLNTENKKQLRLETAFAKISLDGNFEYDQLQEVIMTEINKYFKLPGFTPKIAQRDYNMQVVGNVTYDPIFTALVPGIINFEPIHVVTVLRSDGEVPLAGNITIPYMLYDSIQIENTSLDFSGDSKSLDYQLSTDRLSNSSFRLRNASLVGNLENNIAYFDLSVRDTTAQVIHALRGNVASINEDLRLSFDEDGMQLFYEQWAGNPYGFIDYGPKGVLFNNVVFTSGNQILRINSIDAEPNGPIRLFTKGIDINYLTTAILQDSTLYGGVLNSDLVLSDILEETPSVSGDINIDDLKVNQIYLGGFKGNTQTDKLGNITLNATLFGPSADVKLNGNYNQNKKDALDFVLDITELHVKALQPYMEDILGNLDGKVNGSLVIKGAADSPNINGFMALDTLSFKVLQTGAKMGVKNQKIKFDNQKVLFDKFELKDVNNQKLVMNGEVDINHLPDFSYDFDINTKEFNLIDSKKDETELFYGKGYFDAKLNLKGKGMDFFLTGDINIKDRTNLTLLLEDESQAASELESIVDFVSFKNNDKEGAVKAKKKESGINFSNAVNLNIDVPEEAQLNILMDPVTGDLMTVKGRGKFNVGFDNNGDLFILGKYDIVDGSYNLTYQIIQKKFLINENSKSYISWSGDPMNADLSISAEYKLGRKALDKYPFDATVSELKDAKFNIPLEVDLVVSGILSSPVINFQLVVNEDDIGSYSKQFQSQGFAVKDSKGIKTLGSTSKDKEEKIKDQAIIMLVTGAFSPESLISNITSAESYENLARKTASDLITSQLNRYAGGIIKGIDLNLGLQSGYNSTNDSRNTNLNLGVSKKLANDRLIISVGKNFELENKDLRSDEIFDNITANWIITKDGRYRLNIFRKNLNQMVIEGSVVETGLGFVIAIDYETWKELLKRK</sequence>
<keyword evidence="2 5" id="KW-0812">Transmembrane</keyword>
<evidence type="ECO:0000256" key="1">
    <source>
        <dbReference type="ARBA" id="ARBA00004167"/>
    </source>
</evidence>
<gene>
    <name evidence="7" type="ORF">ACFOOI_10520</name>
</gene>
<dbReference type="Proteomes" id="UP001595616">
    <property type="component" value="Unassembled WGS sequence"/>
</dbReference>
<organism evidence="7 8">
    <name type="scientific">Lacihabitans lacunae</name>
    <dbReference type="NCBI Taxonomy" id="1028214"/>
    <lineage>
        <taxon>Bacteria</taxon>
        <taxon>Pseudomonadati</taxon>
        <taxon>Bacteroidota</taxon>
        <taxon>Cytophagia</taxon>
        <taxon>Cytophagales</taxon>
        <taxon>Leadbetterellaceae</taxon>
        <taxon>Lacihabitans</taxon>
    </lineage>
</organism>
<comment type="caution">
    <text evidence="7">The sequence shown here is derived from an EMBL/GenBank/DDBJ whole genome shotgun (WGS) entry which is preliminary data.</text>
</comment>
<dbReference type="PANTHER" id="PTHR36985:SF1">
    <property type="entry name" value="TRANSLOCATION AND ASSEMBLY MODULE SUBUNIT TAMB"/>
    <property type="match status" value="1"/>
</dbReference>
<dbReference type="RefSeq" id="WP_379837783.1">
    <property type="nucleotide sequence ID" value="NZ_JBHRYQ010000001.1"/>
</dbReference>
<feature type="domain" description="Translocation and assembly module TamB C-terminal" evidence="6">
    <location>
        <begin position="1131"/>
        <end position="1571"/>
    </location>
</feature>
<evidence type="ECO:0000256" key="2">
    <source>
        <dbReference type="ARBA" id="ARBA00022692"/>
    </source>
</evidence>
<keyword evidence="4 5" id="KW-0472">Membrane</keyword>
<protein>
    <submittedName>
        <fullName evidence="7">Translocation/assembly module TamB domain-containing protein</fullName>
    </submittedName>
</protein>
<keyword evidence="3 5" id="KW-1133">Transmembrane helix</keyword>